<dbReference type="GO" id="GO:0003677">
    <property type="term" value="F:DNA binding"/>
    <property type="evidence" value="ECO:0007669"/>
    <property type="project" value="InterPro"/>
</dbReference>
<keyword evidence="1" id="KW-0233">DNA recombination</keyword>
<name>A0A6P1KFH1_FAUOS</name>
<dbReference type="InterPro" id="IPR002104">
    <property type="entry name" value="Integrase_catalytic"/>
</dbReference>
<dbReference type="Gene3D" id="1.10.443.10">
    <property type="entry name" value="Intergrase catalytic core"/>
    <property type="match status" value="1"/>
</dbReference>
<reference evidence="3" key="1">
    <citation type="journal article" date="2020" name="Microbiol. Resour. Announc.">
        <title>Complete Genome Sequence of Moraxella osloensis Strain YV1, Isolated from an Australian Wastewater Treatment Plant.</title>
        <authorList>
            <person name="Batinovic S."/>
            <person name="Rice D.T.F."/>
            <person name="Seviour R.J."/>
            <person name="Petrovski S."/>
        </authorList>
    </citation>
    <scope>NUCLEOTIDE SEQUENCE</scope>
    <source>
        <strain evidence="3">YV1</strain>
    </source>
</reference>
<sequence length="1127" mass="131813">MQLKNLTFKKVAKKYLVPLPILPEPFPYPFIYQKITVFTEFEKLWLALLSQAKYQDTANHSQKINAKQLKKLEEKFRQQGKSVDEFKDYKAKLVKDFIGLNAQGFTLFLRKANEWVDENYGLLEADYLISMRLLTDFIEQKNKTTRLKNHYYAEPAPPQKAQYKSNTLRMDEFWVTKGMEVNKIVKLVLDYWVQEDFFKTVNKDAHHQKMAIGSLLFSGIVFGAINDKKMLLAWLKTVVSDDLQPFINHRIIAKIRYESENYGNERVDETLYNSQQICVDLISQLWLVVVRKIPQTITHTYVNKPINEILQYFFKSLLLQELRKFGELPTLLKYASYCWENTDNVRINQTSVGVLQGTLETCGLPNQDFDLLTFNKFNYPNRTYDLNNLNSTVTNTVNRSNQQAIAINAQIRHSDLIQEIIEIFRTKYSKLRIGENRVLTHRRRLELHVEDLKSLSHTFNHVAEQILIDWIISLLSGDRPIQTSSVEKYLSAMGYDWLWYTVGEDLFNWTSDDFESMYEKIIDFKKSKLENIDIGYPANCLQRLHNFAHKNDKYLIAEANIPEAKRKRKVRVEWISPNYFQAIVQQIRKNIDPLDADMLILLYLLAMRTGARKMELVGLRYSDIENLDSGKPCIIIRPNNHRRLKTEVSTRRLPLYALLSEAELNFFIDYIQANRGRNKQQLIFTLSYNTQSLSQHLPTQFLKQLVTDISLIEKTFNFHGFRHTAISNFSLILTSDVSLASAITGFSENEVIRIKDALLRRGEFSQFKWYMVSGLAGHISPERGIEYYNHFAMLSATYEISKANPSLPLTLIKNLTHISTQNLLDNNITVNDGMIKLLDMQKWLYRKILGTKHSSTLADFGYDYSQFADILDNSLPNSHELFGRYGINKLLALLGQFEQKVENDDIATQLRMPIADIKTLSQRAIALSHIKTTRGARRFVATDNRVSPMLIDLYVERRMLRQIMTRASFIRQQQPDDWQWFIELITHKVSTAHATITFRKTYQELIEFDRFLSLSEQIFGLKNCMYTCHEPLSQIIANACEKETTRLKQIAQNRRSRRGRVSQIKLYDFETSLQAKMTHKRRNAPTTITFGIKIKDTHSKRFDYKFSSLLRFFAYIVQLQDDKYFEL</sequence>
<dbReference type="EMBL" id="CP047226">
    <property type="protein sequence ID" value="QHG10396.1"/>
    <property type="molecule type" value="Genomic_DNA"/>
</dbReference>
<dbReference type="GO" id="GO:0015074">
    <property type="term" value="P:DNA integration"/>
    <property type="evidence" value="ECO:0007669"/>
    <property type="project" value="InterPro"/>
</dbReference>
<feature type="domain" description="Tyr recombinase" evidence="2">
    <location>
        <begin position="570"/>
        <end position="789"/>
    </location>
</feature>
<protein>
    <submittedName>
        <fullName evidence="3">Tyrosine-type recombinase/integrase</fullName>
    </submittedName>
</protein>
<dbReference type="GO" id="GO:0006310">
    <property type="term" value="P:DNA recombination"/>
    <property type="evidence" value="ECO:0007669"/>
    <property type="project" value="UniProtKB-KW"/>
</dbReference>
<dbReference type="InterPro" id="IPR011010">
    <property type="entry name" value="DNA_brk_join_enz"/>
</dbReference>
<evidence type="ECO:0000256" key="1">
    <source>
        <dbReference type="ARBA" id="ARBA00023172"/>
    </source>
</evidence>
<gene>
    <name evidence="3" type="ORF">GSF12_11250</name>
</gene>
<organism evidence="3">
    <name type="scientific">Faucicola osloensis</name>
    <name type="common">Moraxella osloensis</name>
    <dbReference type="NCBI Taxonomy" id="34062"/>
    <lineage>
        <taxon>Bacteria</taxon>
        <taxon>Pseudomonadati</taxon>
        <taxon>Pseudomonadota</taxon>
        <taxon>Gammaproteobacteria</taxon>
        <taxon>Moraxellales</taxon>
        <taxon>Moraxellaceae</taxon>
        <taxon>Faucicola</taxon>
    </lineage>
</organism>
<dbReference type="SUPFAM" id="SSF56349">
    <property type="entry name" value="DNA breaking-rejoining enzymes"/>
    <property type="match status" value="1"/>
</dbReference>
<dbReference type="AlphaFoldDB" id="A0A6P1KFH1"/>
<dbReference type="InterPro" id="IPR013762">
    <property type="entry name" value="Integrase-like_cat_sf"/>
</dbReference>
<evidence type="ECO:0000259" key="2">
    <source>
        <dbReference type="PROSITE" id="PS51898"/>
    </source>
</evidence>
<dbReference type="PROSITE" id="PS51898">
    <property type="entry name" value="TYR_RECOMBINASE"/>
    <property type="match status" value="1"/>
</dbReference>
<accession>A0A6P1KFH1</accession>
<evidence type="ECO:0000313" key="3">
    <source>
        <dbReference type="EMBL" id="QHG10396.1"/>
    </source>
</evidence>
<proteinExistence type="predicted"/>
<dbReference type="Pfam" id="PF00589">
    <property type="entry name" value="Phage_integrase"/>
    <property type="match status" value="1"/>
</dbReference>